<comment type="similarity">
    <text evidence="1">Belongs to the N(4)/N(6)-methyltransferase family.</text>
</comment>
<dbReference type="InterPro" id="IPR038333">
    <property type="entry name" value="T1MK-like_N_sf"/>
</dbReference>
<reference evidence="10 11" key="1">
    <citation type="journal article" date="2014" name="BMC Genomics">
        <title>Comparison of environmental and isolate Sulfobacillus genomes reveals diverse carbon, sulfur, nitrogen, and hydrogen metabolisms.</title>
        <authorList>
            <person name="Justice N.B."/>
            <person name="Norman A."/>
            <person name="Brown C.T."/>
            <person name="Singh A."/>
            <person name="Thomas B.C."/>
            <person name="Banfield J.F."/>
        </authorList>
    </citation>
    <scope>NUCLEOTIDE SEQUENCE [LARGE SCALE GENOMIC DNA]</scope>
    <source>
        <strain evidence="10">AMDSBA3</strain>
    </source>
</reference>
<dbReference type="Gene3D" id="3.90.220.20">
    <property type="entry name" value="DNA methylase specificity domains"/>
    <property type="match status" value="1"/>
</dbReference>
<evidence type="ECO:0000256" key="3">
    <source>
        <dbReference type="ARBA" id="ARBA00022603"/>
    </source>
</evidence>
<proteinExistence type="inferred from homology"/>
<dbReference type="Pfam" id="PF02384">
    <property type="entry name" value="N6_Mtase"/>
    <property type="match status" value="1"/>
</dbReference>
<sequence>MRNKFCDDSVLTNEASVEQFFINRLLADFGYDDGEIVPKASIQTLRVSRGTRTQPYKPDYALKSGSTIRWIIDAKSPSESLRDHTDQCSSYCLMLNQSYRNENPVRYFLLSNGFFTELYQWDMDEPILTLRFEDFTDANPQYQQLRTMLSPAAFSYSLPAHQQDSFVLEKKSLSEVNAAFAYCHQYIYRKDNMSQAAAFEEFVKVVFLKLLSDRSIRDRYPRIVSEERIEIPAQEVRFSLRWLRDREVDDPNPLNTIQFRNLLNSLEHDIQRGTRKRIFDVDDTIALSPETIRGVVEKLEHIFLFGIDADLNGRLFETFLNATMRGKDLGQFFTPRSIVKLGTLLGQIKVGIVRPDGSTHTDRVMDACCGTGGYLIEALADMWGKVGNNTALTAQQKERLKKTIATDHVYGVDVGKEPPLARIARMNMFLHGDGGSSIFQCDALDKRITAMPTDTPELLAEKTQLRDLLDQHPEGFVDVVLTNPPFAKHYDRRTNYEAHILDAYQIAYRTQGGRRAARPTLKSSYMFLERYHTLLKPSGRLVTVIDDGILGGSDASWMRDFIRQNFIVEAVVSLPGDAFQRSKARVKTSLLVLRKRRHDENGAVESGQPSVFMYACKYVGVDDSPRQRSLPIDRENRRLAEQEIRDVADLFRRFLQGDPSVAEYTVPGDRIADRMDVKSCWIPPGRLTGSWNTRGLTVVTVSELVDPVDFDVVDNDDVILTTDNTEFVTYLRVRYDGVAEAGDEIVADDSTYQKLYRVHSGQIVVSHIGATYGATAIVPPELDGCVVTTEYSVLVPKFHVDPHVVWALLRSPEARANMLLLATGISRTRVRWEHLSQLVLPYPGQELEQTVAEKLHEADELDKRSVDLRTNAVNQLEGDLFLNDGRAREILLAFKPPK</sequence>
<evidence type="ECO:0000256" key="7">
    <source>
        <dbReference type="ARBA" id="ARBA00023125"/>
    </source>
</evidence>
<dbReference type="GO" id="GO:0009007">
    <property type="term" value="F:site-specific DNA-methyltransferase (adenine-specific) activity"/>
    <property type="evidence" value="ECO:0007669"/>
    <property type="project" value="UniProtKB-EC"/>
</dbReference>
<dbReference type="GO" id="GO:0032259">
    <property type="term" value="P:methylation"/>
    <property type="evidence" value="ECO:0007669"/>
    <property type="project" value="UniProtKB-KW"/>
</dbReference>
<organism evidence="10 11">
    <name type="scientific">Sulfobacillus acidophilus</name>
    <dbReference type="NCBI Taxonomy" id="53633"/>
    <lineage>
        <taxon>Bacteria</taxon>
        <taxon>Bacillati</taxon>
        <taxon>Bacillota</taxon>
        <taxon>Clostridia</taxon>
        <taxon>Eubacteriales</taxon>
        <taxon>Clostridiales Family XVII. Incertae Sedis</taxon>
        <taxon>Sulfobacillus</taxon>
    </lineage>
</organism>
<feature type="domain" description="DNA methylase adenine-specific" evidence="9">
    <location>
        <begin position="309"/>
        <end position="656"/>
    </location>
</feature>
<dbReference type="InterPro" id="IPR052916">
    <property type="entry name" value="Type-I_RE_MTase_Subunit"/>
</dbReference>
<gene>
    <name evidence="10" type="ORF">C7B45_16675</name>
</gene>
<dbReference type="EMBL" id="PXYV01000089">
    <property type="protein sequence ID" value="PSR20085.1"/>
    <property type="molecule type" value="Genomic_DNA"/>
</dbReference>
<keyword evidence="3" id="KW-0489">Methyltransferase</keyword>
<evidence type="ECO:0000313" key="11">
    <source>
        <dbReference type="Proteomes" id="UP000241848"/>
    </source>
</evidence>
<dbReference type="PRINTS" id="PR00507">
    <property type="entry name" value="N12N6MTFRASE"/>
</dbReference>
<evidence type="ECO:0000256" key="4">
    <source>
        <dbReference type="ARBA" id="ARBA00022679"/>
    </source>
</evidence>
<keyword evidence="7" id="KW-0238">DNA-binding</keyword>
<dbReference type="InterPro" id="IPR003356">
    <property type="entry name" value="DNA_methylase_A-5"/>
</dbReference>
<dbReference type="InterPro" id="IPR029063">
    <property type="entry name" value="SAM-dependent_MTases_sf"/>
</dbReference>
<dbReference type="EC" id="2.1.1.72" evidence="2"/>
<name>A0A2T2WCW7_9FIRM</name>
<keyword evidence="4" id="KW-0808">Transferase</keyword>
<dbReference type="InterPro" id="IPR002052">
    <property type="entry name" value="DNA_methylase_N6_adenine_CS"/>
</dbReference>
<accession>A0A2T2WCW7</accession>
<evidence type="ECO:0000256" key="1">
    <source>
        <dbReference type="ARBA" id="ARBA00006594"/>
    </source>
</evidence>
<evidence type="ECO:0000313" key="10">
    <source>
        <dbReference type="EMBL" id="PSR20085.1"/>
    </source>
</evidence>
<dbReference type="GO" id="GO:0008170">
    <property type="term" value="F:N-methyltransferase activity"/>
    <property type="evidence" value="ECO:0007669"/>
    <property type="project" value="InterPro"/>
</dbReference>
<dbReference type="GO" id="GO:0009307">
    <property type="term" value="P:DNA restriction-modification system"/>
    <property type="evidence" value="ECO:0007669"/>
    <property type="project" value="UniProtKB-KW"/>
</dbReference>
<dbReference type="InterPro" id="IPR044946">
    <property type="entry name" value="Restrct_endonuc_typeI_TRD_sf"/>
</dbReference>
<dbReference type="SUPFAM" id="SSF53335">
    <property type="entry name" value="S-adenosyl-L-methionine-dependent methyltransferases"/>
    <property type="match status" value="1"/>
</dbReference>
<dbReference type="GO" id="GO:0003677">
    <property type="term" value="F:DNA binding"/>
    <property type="evidence" value="ECO:0007669"/>
    <property type="project" value="UniProtKB-KW"/>
</dbReference>
<dbReference type="PANTHER" id="PTHR42998">
    <property type="entry name" value="TYPE I RESTRICTION ENZYME HINDVIIP M PROTEIN-RELATED"/>
    <property type="match status" value="1"/>
</dbReference>
<dbReference type="AlphaFoldDB" id="A0A2T2WCW7"/>
<dbReference type="Gene3D" id="1.20.1260.30">
    <property type="match status" value="1"/>
</dbReference>
<dbReference type="SUPFAM" id="SSF116734">
    <property type="entry name" value="DNA methylase specificity domain"/>
    <property type="match status" value="1"/>
</dbReference>
<evidence type="ECO:0000256" key="8">
    <source>
        <dbReference type="ARBA" id="ARBA00047942"/>
    </source>
</evidence>
<dbReference type="Proteomes" id="UP000241848">
    <property type="component" value="Unassembled WGS sequence"/>
</dbReference>
<evidence type="ECO:0000256" key="6">
    <source>
        <dbReference type="ARBA" id="ARBA00022747"/>
    </source>
</evidence>
<keyword evidence="5" id="KW-0949">S-adenosyl-L-methionine</keyword>
<protein>
    <recommendedName>
        <fullName evidence="2">site-specific DNA-methyltransferase (adenine-specific)</fullName>
        <ecNumber evidence="2">2.1.1.72</ecNumber>
    </recommendedName>
</protein>
<evidence type="ECO:0000259" key="9">
    <source>
        <dbReference type="Pfam" id="PF02384"/>
    </source>
</evidence>
<dbReference type="Gene3D" id="3.40.50.150">
    <property type="entry name" value="Vaccinia Virus protein VP39"/>
    <property type="match status" value="1"/>
</dbReference>
<evidence type="ECO:0000256" key="2">
    <source>
        <dbReference type="ARBA" id="ARBA00011900"/>
    </source>
</evidence>
<dbReference type="PANTHER" id="PTHR42998:SF1">
    <property type="entry name" value="TYPE I RESTRICTION ENZYME HINDI METHYLASE SUBUNIT"/>
    <property type="match status" value="1"/>
</dbReference>
<keyword evidence="6" id="KW-0680">Restriction system</keyword>
<comment type="caution">
    <text evidence="10">The sequence shown here is derived from an EMBL/GenBank/DDBJ whole genome shotgun (WGS) entry which is preliminary data.</text>
</comment>
<comment type="catalytic activity">
    <reaction evidence="8">
        <text>a 2'-deoxyadenosine in DNA + S-adenosyl-L-methionine = an N(6)-methyl-2'-deoxyadenosine in DNA + S-adenosyl-L-homocysteine + H(+)</text>
        <dbReference type="Rhea" id="RHEA:15197"/>
        <dbReference type="Rhea" id="RHEA-COMP:12418"/>
        <dbReference type="Rhea" id="RHEA-COMP:12419"/>
        <dbReference type="ChEBI" id="CHEBI:15378"/>
        <dbReference type="ChEBI" id="CHEBI:57856"/>
        <dbReference type="ChEBI" id="CHEBI:59789"/>
        <dbReference type="ChEBI" id="CHEBI:90615"/>
        <dbReference type="ChEBI" id="CHEBI:90616"/>
        <dbReference type="EC" id="2.1.1.72"/>
    </reaction>
</comment>
<dbReference type="PROSITE" id="PS00092">
    <property type="entry name" value="N6_MTASE"/>
    <property type="match status" value="1"/>
</dbReference>
<evidence type="ECO:0000256" key="5">
    <source>
        <dbReference type="ARBA" id="ARBA00022691"/>
    </source>
</evidence>